<dbReference type="InterPro" id="IPR000905">
    <property type="entry name" value="Gcp-like_dom"/>
</dbReference>
<dbReference type="Proteomes" id="UP000291469">
    <property type="component" value="Chromosome"/>
</dbReference>
<dbReference type="InterPro" id="IPR022496">
    <property type="entry name" value="T6A_TsaB"/>
</dbReference>
<protein>
    <submittedName>
        <fullName evidence="3">tRNA (Adenosine(37)-N6)-threonylcarbamoyltransferase complex dimerization subunit type 1 TsaB</fullName>
    </submittedName>
</protein>
<dbReference type="NCBIfam" id="TIGR03725">
    <property type="entry name" value="T6A_YeaZ"/>
    <property type="match status" value="1"/>
</dbReference>
<accession>A0A411YHM5</accession>
<dbReference type="GO" id="GO:0016740">
    <property type="term" value="F:transferase activity"/>
    <property type="evidence" value="ECO:0007669"/>
    <property type="project" value="UniProtKB-KW"/>
</dbReference>
<dbReference type="GO" id="GO:0005829">
    <property type="term" value="C:cytosol"/>
    <property type="evidence" value="ECO:0007669"/>
    <property type="project" value="TreeGrafter"/>
</dbReference>
<feature type="compositionally biased region" description="Gly residues" evidence="1">
    <location>
        <begin position="235"/>
        <end position="248"/>
    </location>
</feature>
<evidence type="ECO:0000256" key="1">
    <source>
        <dbReference type="SAM" id="MobiDB-lite"/>
    </source>
</evidence>
<evidence type="ECO:0000259" key="2">
    <source>
        <dbReference type="Pfam" id="PF00814"/>
    </source>
</evidence>
<dbReference type="OrthoDB" id="9809995at2"/>
<name>A0A411YHM5_9ACTN</name>
<dbReference type="SUPFAM" id="SSF53067">
    <property type="entry name" value="Actin-like ATPase domain"/>
    <property type="match status" value="2"/>
</dbReference>
<keyword evidence="3" id="KW-0808">Transferase</keyword>
<dbReference type="InterPro" id="IPR043129">
    <property type="entry name" value="ATPase_NBD"/>
</dbReference>
<dbReference type="CDD" id="cd24032">
    <property type="entry name" value="ASKHA_NBD_TsaB"/>
    <property type="match status" value="1"/>
</dbReference>
<dbReference type="AlphaFoldDB" id="A0A411YHM5"/>
<keyword evidence="4" id="KW-1185">Reference proteome</keyword>
<dbReference type="RefSeq" id="WP_131155577.1">
    <property type="nucleotide sequence ID" value="NZ_CP036402.1"/>
</dbReference>
<feature type="domain" description="Gcp-like" evidence="2">
    <location>
        <begin position="33"/>
        <end position="130"/>
    </location>
</feature>
<dbReference type="GO" id="GO:0002949">
    <property type="term" value="P:tRNA threonylcarbamoyladenosine modification"/>
    <property type="evidence" value="ECO:0007669"/>
    <property type="project" value="InterPro"/>
</dbReference>
<dbReference type="Pfam" id="PF00814">
    <property type="entry name" value="TsaD"/>
    <property type="match status" value="1"/>
</dbReference>
<reference evidence="3 4" key="1">
    <citation type="submission" date="2019-01" db="EMBL/GenBank/DDBJ databases">
        <title>Egibacter rhizosphaerae EGI 80759T.</title>
        <authorList>
            <person name="Chen D.-D."/>
            <person name="Tian Y."/>
            <person name="Jiao J.-Y."/>
            <person name="Zhang X.-T."/>
            <person name="Zhang Y.-G."/>
            <person name="Zhang Y."/>
            <person name="Xiao M."/>
            <person name="Shu W.-S."/>
            <person name="Li W.-J."/>
        </authorList>
    </citation>
    <scope>NUCLEOTIDE SEQUENCE [LARGE SCALE GENOMIC DNA]</scope>
    <source>
        <strain evidence="3 4">EGI 80759</strain>
    </source>
</reference>
<dbReference type="PANTHER" id="PTHR11735">
    <property type="entry name" value="TRNA N6-ADENOSINE THREONYLCARBAMOYLTRANSFERASE"/>
    <property type="match status" value="1"/>
</dbReference>
<sequence>MRVLGIDTASTRSSVCIGGADGPLVTASLGRHQQHGEFVTPAVSWCLDRAGLRLDDVDGVAVTVGPGLYTGLRVGLATAQVLAHVRGWPLVGRSSLEVLAQPLAEAPHGHRIWAVLDARRGELFWASYRAGPGGPEPLDTPRVGTIDELAEAVAGTGEPAVCVGDGATRHREDLLARGVHVASPWLAQPSAEALVELSLGAFTRGETTAPAELRPVYLREVDARIGWGQRAALHGGPGEGGPGQGGPGQAASPSTGEGAAS</sequence>
<evidence type="ECO:0000313" key="3">
    <source>
        <dbReference type="EMBL" id="QBI20582.1"/>
    </source>
</evidence>
<dbReference type="Gene3D" id="3.30.420.40">
    <property type="match status" value="2"/>
</dbReference>
<dbReference type="PANTHER" id="PTHR11735:SF11">
    <property type="entry name" value="TRNA THREONYLCARBAMOYLADENOSINE BIOSYNTHESIS PROTEIN TSAB"/>
    <property type="match status" value="1"/>
</dbReference>
<gene>
    <name evidence="3" type="primary">tsaB</name>
    <name evidence="3" type="ORF">ER308_14115</name>
</gene>
<proteinExistence type="predicted"/>
<dbReference type="EMBL" id="CP036402">
    <property type="protein sequence ID" value="QBI20582.1"/>
    <property type="molecule type" value="Genomic_DNA"/>
</dbReference>
<evidence type="ECO:0000313" key="4">
    <source>
        <dbReference type="Proteomes" id="UP000291469"/>
    </source>
</evidence>
<dbReference type="KEGG" id="erz:ER308_14115"/>
<feature type="region of interest" description="Disordered" evidence="1">
    <location>
        <begin position="230"/>
        <end position="261"/>
    </location>
</feature>
<organism evidence="3 4">
    <name type="scientific">Egibacter rhizosphaerae</name>
    <dbReference type="NCBI Taxonomy" id="1670831"/>
    <lineage>
        <taxon>Bacteria</taxon>
        <taxon>Bacillati</taxon>
        <taxon>Actinomycetota</taxon>
        <taxon>Nitriliruptoria</taxon>
        <taxon>Egibacterales</taxon>
        <taxon>Egibacteraceae</taxon>
        <taxon>Egibacter</taxon>
    </lineage>
</organism>